<dbReference type="RefSeq" id="WP_124973649.1">
    <property type="nucleotide sequence ID" value="NZ_BDQK01000017.1"/>
</dbReference>
<dbReference type="InterPro" id="IPR014710">
    <property type="entry name" value="RmlC-like_jellyroll"/>
</dbReference>
<evidence type="ECO:0000313" key="3">
    <source>
        <dbReference type="Proteomes" id="UP000287247"/>
    </source>
</evidence>
<organism evidence="2 3">
    <name type="scientific">Aphanothece sacrum FPU1</name>
    <dbReference type="NCBI Taxonomy" id="1920663"/>
    <lineage>
        <taxon>Bacteria</taxon>
        <taxon>Bacillati</taxon>
        <taxon>Cyanobacteriota</taxon>
        <taxon>Cyanophyceae</taxon>
        <taxon>Oscillatoriophycideae</taxon>
        <taxon>Chroococcales</taxon>
        <taxon>Aphanothecaceae</taxon>
        <taxon>Aphanothece</taxon>
    </lineage>
</organism>
<protein>
    <recommendedName>
        <fullName evidence="1">Cupin type-2 domain-containing protein</fullName>
    </recommendedName>
</protein>
<dbReference type="Pfam" id="PF07883">
    <property type="entry name" value="Cupin_2"/>
    <property type="match status" value="1"/>
</dbReference>
<evidence type="ECO:0000313" key="2">
    <source>
        <dbReference type="EMBL" id="GBF82538.1"/>
    </source>
</evidence>
<dbReference type="SUPFAM" id="SSF51182">
    <property type="entry name" value="RmlC-like cupins"/>
    <property type="match status" value="1"/>
</dbReference>
<dbReference type="AlphaFoldDB" id="A0A401IMT4"/>
<feature type="domain" description="Cupin type-2" evidence="1">
    <location>
        <begin position="6"/>
        <end position="81"/>
    </location>
</feature>
<comment type="caution">
    <text evidence="2">The sequence shown here is derived from an EMBL/GenBank/DDBJ whole genome shotgun (WGS) entry which is preliminary data.</text>
</comment>
<keyword evidence="3" id="KW-1185">Reference proteome</keyword>
<dbReference type="InterPro" id="IPR011051">
    <property type="entry name" value="RmlC_Cupin_sf"/>
</dbReference>
<sequence length="86" mass="9884">MDLHIMRPECGIGLHRHRDNQEIFFMIDGRGLMVVGDWAKFPNRERCFEIRTLQAGHFAMLKGGNLHGLMNVTDENASLFMFGGYD</sequence>
<accession>A0A401IMT4</accession>
<dbReference type="EMBL" id="BDQK01000017">
    <property type="protein sequence ID" value="GBF82538.1"/>
    <property type="molecule type" value="Genomic_DNA"/>
</dbReference>
<dbReference type="InterPro" id="IPR013096">
    <property type="entry name" value="Cupin_2"/>
</dbReference>
<gene>
    <name evidence="2" type="ORF">AsFPU1_3968</name>
</gene>
<dbReference type="Gene3D" id="2.60.120.10">
    <property type="entry name" value="Jelly Rolls"/>
    <property type="match status" value="1"/>
</dbReference>
<dbReference type="OrthoDB" id="9798709at2"/>
<name>A0A401IMT4_APHSA</name>
<evidence type="ECO:0000259" key="1">
    <source>
        <dbReference type="Pfam" id="PF07883"/>
    </source>
</evidence>
<proteinExistence type="predicted"/>
<dbReference type="Proteomes" id="UP000287247">
    <property type="component" value="Unassembled WGS sequence"/>
</dbReference>
<reference evidence="3" key="1">
    <citation type="submission" date="2017-05" db="EMBL/GenBank/DDBJ databases">
        <title>Physiological properties and genetic analysis related to exopolysaccharide production of fresh-water unicellular cyanobacterium Aphanothece sacrum, Suizenji Nori, that has been cultured as a food source in Japan.</title>
        <authorList>
            <person name="Kanesaki Y."/>
            <person name="Yoshikawa S."/>
            <person name="Ohki K."/>
        </authorList>
    </citation>
    <scope>NUCLEOTIDE SEQUENCE [LARGE SCALE GENOMIC DNA]</scope>
    <source>
        <strain evidence="3">FPU1</strain>
    </source>
</reference>